<keyword evidence="8" id="KW-0156">Chromatin regulator</keyword>
<keyword evidence="15" id="KW-1185">Reference proteome</keyword>
<dbReference type="InterPro" id="IPR001650">
    <property type="entry name" value="Helicase_C-like"/>
</dbReference>
<dbReference type="InterPro" id="IPR038718">
    <property type="entry name" value="SNF2-like_sf"/>
</dbReference>
<evidence type="ECO:0000256" key="9">
    <source>
        <dbReference type="ARBA" id="ARBA00023125"/>
    </source>
</evidence>
<dbReference type="PANTHER" id="PTHR10799">
    <property type="entry name" value="SNF2/RAD54 HELICASE FAMILY"/>
    <property type="match status" value="1"/>
</dbReference>
<evidence type="ECO:0000313" key="14">
    <source>
        <dbReference type="EMBL" id="EPE29673.1"/>
    </source>
</evidence>
<evidence type="ECO:0000256" key="8">
    <source>
        <dbReference type="ARBA" id="ARBA00022853"/>
    </source>
</evidence>
<dbReference type="InterPro" id="IPR049730">
    <property type="entry name" value="SNF2/RAD54-like_C"/>
</dbReference>
<reference evidence="14 15" key="1">
    <citation type="journal article" date="2013" name="BMC Genomics">
        <title>Genomics-driven discovery of the pneumocandin biosynthetic gene cluster in the fungus Glarea lozoyensis.</title>
        <authorList>
            <person name="Chen L."/>
            <person name="Yue Q."/>
            <person name="Zhang X."/>
            <person name="Xiang M."/>
            <person name="Wang C."/>
            <person name="Li S."/>
            <person name="Che Y."/>
            <person name="Ortiz-Lopez F.J."/>
            <person name="Bills G.F."/>
            <person name="Liu X."/>
            <person name="An Z."/>
        </authorList>
    </citation>
    <scope>NUCLEOTIDE SEQUENCE [LARGE SCALE GENOMIC DNA]</scope>
    <source>
        <strain evidence="15">ATCC 20868 / MF5171</strain>
    </source>
</reference>
<keyword evidence="9" id="KW-0238">DNA-binding</keyword>
<dbReference type="GO" id="GO:0003678">
    <property type="term" value="F:DNA helicase activity"/>
    <property type="evidence" value="ECO:0007669"/>
    <property type="project" value="UniProtKB-EC"/>
</dbReference>
<evidence type="ECO:0000256" key="10">
    <source>
        <dbReference type="ARBA" id="ARBA00023242"/>
    </source>
</evidence>
<gene>
    <name evidence="14" type="ORF">GLAREA_00833</name>
</gene>
<dbReference type="GO" id="GO:0005694">
    <property type="term" value="C:chromosome"/>
    <property type="evidence" value="ECO:0007669"/>
    <property type="project" value="UniProtKB-ARBA"/>
</dbReference>
<proteinExistence type="inferred from homology"/>
<dbReference type="HOGENOM" id="CLU_000315_16_2_1"/>
<dbReference type="FunFam" id="3.40.50.300:FF:002881">
    <property type="entry name" value="Putative snf2 family helicase atpase protein"/>
    <property type="match status" value="1"/>
</dbReference>
<feature type="domain" description="Helicase ATP-binding" evidence="12">
    <location>
        <begin position="606"/>
        <end position="773"/>
    </location>
</feature>
<dbReference type="OrthoDB" id="5857104at2759"/>
<dbReference type="InterPro" id="IPR000330">
    <property type="entry name" value="SNF2_N"/>
</dbReference>
<dbReference type="EMBL" id="KE145367">
    <property type="protein sequence ID" value="EPE29673.1"/>
    <property type="molecule type" value="Genomic_DNA"/>
</dbReference>
<dbReference type="GO" id="GO:0003677">
    <property type="term" value="F:DNA binding"/>
    <property type="evidence" value="ECO:0007669"/>
    <property type="project" value="UniProtKB-KW"/>
</dbReference>
<feature type="compositionally biased region" description="Acidic residues" evidence="11">
    <location>
        <begin position="393"/>
        <end position="419"/>
    </location>
</feature>
<comment type="similarity">
    <text evidence="2">Belongs to the SNF2/RAD54 helicase family.</text>
</comment>
<feature type="compositionally biased region" description="Basic and acidic residues" evidence="11">
    <location>
        <begin position="1144"/>
        <end position="1155"/>
    </location>
</feature>
<dbReference type="KEGG" id="glz:GLAREA_00833"/>
<dbReference type="SMART" id="SM00490">
    <property type="entry name" value="HELICc"/>
    <property type="match status" value="1"/>
</dbReference>
<evidence type="ECO:0000256" key="6">
    <source>
        <dbReference type="ARBA" id="ARBA00022806"/>
    </source>
</evidence>
<keyword evidence="4" id="KW-0547">Nucleotide-binding</keyword>
<feature type="region of interest" description="Disordered" evidence="11">
    <location>
        <begin position="1"/>
        <end position="55"/>
    </location>
</feature>
<evidence type="ECO:0000256" key="5">
    <source>
        <dbReference type="ARBA" id="ARBA00022801"/>
    </source>
</evidence>
<feature type="compositionally biased region" description="Polar residues" evidence="11">
    <location>
        <begin position="28"/>
        <end position="37"/>
    </location>
</feature>
<feature type="region of interest" description="Disordered" evidence="11">
    <location>
        <begin position="540"/>
        <end position="568"/>
    </location>
</feature>
<evidence type="ECO:0000256" key="1">
    <source>
        <dbReference type="ARBA" id="ARBA00004123"/>
    </source>
</evidence>
<feature type="compositionally biased region" description="Basic and acidic residues" evidence="11">
    <location>
        <begin position="327"/>
        <end position="348"/>
    </location>
</feature>
<dbReference type="SUPFAM" id="SSF52540">
    <property type="entry name" value="P-loop containing nucleoside triphosphate hydrolases"/>
    <property type="match status" value="2"/>
</dbReference>
<keyword evidence="5 14" id="KW-0378">Hydrolase</keyword>
<dbReference type="STRING" id="1116229.S3DTC3"/>
<feature type="compositionally biased region" description="Low complexity" evidence="11">
    <location>
        <begin position="549"/>
        <end position="561"/>
    </location>
</feature>
<evidence type="ECO:0000256" key="3">
    <source>
        <dbReference type="ARBA" id="ARBA00012551"/>
    </source>
</evidence>
<dbReference type="SMART" id="SM00487">
    <property type="entry name" value="DEXDc"/>
    <property type="match status" value="1"/>
</dbReference>
<feature type="compositionally biased region" description="Basic and acidic residues" evidence="11">
    <location>
        <begin position="1172"/>
        <end position="1183"/>
    </location>
</feature>
<dbReference type="AlphaFoldDB" id="S3DTC3"/>
<evidence type="ECO:0000256" key="4">
    <source>
        <dbReference type="ARBA" id="ARBA00022741"/>
    </source>
</evidence>
<dbReference type="InterPro" id="IPR027417">
    <property type="entry name" value="P-loop_NTPase"/>
</dbReference>
<dbReference type="eggNOG" id="KOG0389">
    <property type="taxonomic scope" value="Eukaryota"/>
</dbReference>
<evidence type="ECO:0000256" key="2">
    <source>
        <dbReference type="ARBA" id="ARBA00007025"/>
    </source>
</evidence>
<protein>
    <recommendedName>
        <fullName evidence="3">DNA helicase</fullName>
        <ecNumber evidence="3">3.6.4.12</ecNumber>
    </recommendedName>
</protein>
<evidence type="ECO:0000256" key="11">
    <source>
        <dbReference type="SAM" id="MobiDB-lite"/>
    </source>
</evidence>
<dbReference type="GeneID" id="19459891"/>
<dbReference type="InterPro" id="IPR014001">
    <property type="entry name" value="Helicase_ATP-bd"/>
</dbReference>
<dbReference type="Pfam" id="PF00176">
    <property type="entry name" value="SNF2-rel_dom"/>
    <property type="match status" value="1"/>
</dbReference>
<dbReference type="FunFam" id="3.40.50.10810:FF:000014">
    <property type="entry name" value="SWI/SNF-related matrix-associated actin-dependent regulator of chromatin subfamily A containing DEAD/H box 1"/>
    <property type="match status" value="1"/>
</dbReference>
<accession>S3DTC3</accession>
<dbReference type="PROSITE" id="PS51192">
    <property type="entry name" value="HELICASE_ATP_BIND_1"/>
    <property type="match status" value="1"/>
</dbReference>
<dbReference type="GO" id="GO:0140658">
    <property type="term" value="F:ATP-dependent chromatin remodeler activity"/>
    <property type="evidence" value="ECO:0007669"/>
    <property type="project" value="UniProtKB-ARBA"/>
</dbReference>
<dbReference type="GO" id="GO:0016787">
    <property type="term" value="F:hydrolase activity"/>
    <property type="evidence" value="ECO:0007669"/>
    <property type="project" value="UniProtKB-KW"/>
</dbReference>
<feature type="domain" description="Helicase C-terminal" evidence="13">
    <location>
        <begin position="968"/>
        <end position="1122"/>
    </location>
</feature>
<evidence type="ECO:0000256" key="7">
    <source>
        <dbReference type="ARBA" id="ARBA00022840"/>
    </source>
</evidence>
<dbReference type="GO" id="GO:0005524">
    <property type="term" value="F:ATP binding"/>
    <property type="evidence" value="ECO:0007669"/>
    <property type="project" value="UniProtKB-KW"/>
</dbReference>
<organism evidence="14 15">
    <name type="scientific">Glarea lozoyensis (strain ATCC 20868 / MF5171)</name>
    <dbReference type="NCBI Taxonomy" id="1116229"/>
    <lineage>
        <taxon>Eukaryota</taxon>
        <taxon>Fungi</taxon>
        <taxon>Dikarya</taxon>
        <taxon>Ascomycota</taxon>
        <taxon>Pezizomycotina</taxon>
        <taxon>Leotiomycetes</taxon>
        <taxon>Helotiales</taxon>
        <taxon>Helotiaceae</taxon>
        <taxon>Glarea</taxon>
    </lineage>
</organism>
<feature type="region of interest" description="Disordered" evidence="11">
    <location>
        <begin position="163"/>
        <end position="205"/>
    </location>
</feature>
<dbReference type="Proteomes" id="UP000016922">
    <property type="component" value="Unassembled WGS sequence"/>
</dbReference>
<dbReference type="Pfam" id="PF00271">
    <property type="entry name" value="Helicase_C"/>
    <property type="match status" value="1"/>
</dbReference>
<dbReference type="PROSITE" id="PS51194">
    <property type="entry name" value="HELICASE_CTER"/>
    <property type="match status" value="1"/>
</dbReference>
<keyword evidence="10" id="KW-0539">Nucleus</keyword>
<dbReference type="Gene3D" id="3.40.50.300">
    <property type="entry name" value="P-loop containing nucleotide triphosphate hydrolases"/>
    <property type="match status" value="1"/>
</dbReference>
<comment type="subcellular location">
    <subcellularLocation>
        <location evidence="1">Nucleus</location>
    </subcellularLocation>
</comment>
<name>S3DTC3_GLAL2</name>
<keyword evidence="7" id="KW-0067">ATP-binding</keyword>
<evidence type="ECO:0000259" key="13">
    <source>
        <dbReference type="PROSITE" id="PS51194"/>
    </source>
</evidence>
<evidence type="ECO:0000313" key="15">
    <source>
        <dbReference type="Proteomes" id="UP000016922"/>
    </source>
</evidence>
<sequence length="1183" mass="130946">MSFNQGPADTADFHQKRRKTEKGFVPSGENTGYNSANDDGDDLFDGYIPDTPKVKGFETQPTQLVVKGFETQPTQVLPKVGGFETQPTQLIDRNAPASSPSVATPQSIIQVPASSPFSGRDITPQKPPPQRNVASLMAPAGTVYRAPNGILTKAEPAPKAQFTIDLGDSDSDDGPKYTGGDSDSDDGRAANADIKPSTFAPRSAENSFGTLNGNARFQDALKNKAYQAPQPGVARPAFSSRPGQLQTMPSRAIPIQDMTVSNIDIAKMRENITRVRVVLPAVSVLAAKDALEKHNGNLDLAISYLGTRHVTIISDDEDEDELAAQKSRQEPQMKRGLEAPTKSIRDKYSSTQAMPNKPPTLPAKPKRKLIQGRKNPASPAVSSPLKPQKPATQEEEIIELEDYDSDDSALGEEEEDDPELESRLLKYLNTCSVDELVELTAVTKPNAELMINARPFKTLDTARCVESAPLKSGKKSTRAPIGDKIVDTAMSMFSGYEAIDVLVARCKDLGKPLAEEMATWGFDVFGASKDGELEMTSLEEDDIESMRDSGIGSPTSGSTSPKLNGEDDIRTGARKRRDINFLKKPELMADSCVLKDYQVVGLNWLALMYRKKTSGILADEMGLGKTCQVIAFLAHLVESGQSGPHLVVCPGSTLENWLRECQRFAPQLSVEPYHGAQKDRGEMADAILANRDAINIVVTTYDMAAKKTDNKFMRQLRPNVCVYDEGHYLKNVNSQRYQGLIKIPATFRLLLTGTPLQNNLQELAALLAFILPDVFRERADDLNFIFKAKAKTGDSDHAALLSAQRIARARSMLTPFVLRRKKTQVLKHLPTKTCRVEYTTLHHSQKVIYDGHIEQARERARLRVEGAKLPKNANDENNPLMQLRKAAIHPMLFRRHFTNEKIEKMADILRKKLPEQFPTDKNHKREHLIQEMRSGSDFWLHSWCWDYACLASFDVPDLSWMDSGKVESMVKLVKGYKENGDRVLIFSQFALVLDILEAVLNTSQIHFTRIDGSTKIDDRQTLIDTFRDDESITVFLLTTKAGGTGINLMYANKVIIFDGSFNPQDDRQAENRAHRVGQTRDVEVVRLVTKGTVEEQIYALGQSKLVLDGRVSGDDEAAMDAAGEKAVAKMLLEGTTVSEEDEKVDVVKESTKEVKPPPTLQKKKSSILDSMLTKKETKVEDGK</sequence>
<dbReference type="CDD" id="cd18793">
    <property type="entry name" value="SF2_C_SNF"/>
    <property type="match status" value="1"/>
</dbReference>
<feature type="region of interest" description="Disordered" evidence="11">
    <location>
        <begin position="112"/>
        <end position="133"/>
    </location>
</feature>
<evidence type="ECO:0000259" key="12">
    <source>
        <dbReference type="PROSITE" id="PS51192"/>
    </source>
</evidence>
<dbReference type="EC" id="3.6.4.12" evidence="3"/>
<dbReference type="Gene3D" id="3.40.50.10810">
    <property type="entry name" value="Tandem AAA-ATPase domain"/>
    <property type="match status" value="1"/>
</dbReference>
<feature type="region of interest" description="Disordered" evidence="11">
    <location>
        <begin position="1140"/>
        <end position="1183"/>
    </location>
</feature>
<keyword evidence="6" id="KW-0347">Helicase</keyword>
<feature type="region of interest" description="Disordered" evidence="11">
    <location>
        <begin position="316"/>
        <end position="420"/>
    </location>
</feature>
<dbReference type="RefSeq" id="XP_008083782.1">
    <property type="nucleotide sequence ID" value="XM_008085591.1"/>
</dbReference>
<dbReference type="OMA" id="IQDKWAA"/>
<dbReference type="GO" id="GO:0005634">
    <property type="term" value="C:nucleus"/>
    <property type="evidence" value="ECO:0007669"/>
    <property type="project" value="UniProtKB-SubCell"/>
</dbReference>